<dbReference type="SUPFAM" id="SSF110857">
    <property type="entry name" value="Gamma-glutamyl cyclotransferase-like"/>
    <property type="match status" value="1"/>
</dbReference>
<accession>A0ABV6IPM5</accession>
<dbReference type="Gene3D" id="3.10.490.10">
    <property type="entry name" value="Gamma-glutamyl cyclotransferase-like"/>
    <property type="match status" value="1"/>
</dbReference>
<dbReference type="PANTHER" id="PTHR12192:SF2">
    <property type="entry name" value="GLUTATHIONE-SPECIFIC GAMMA-GLUTAMYLCYCLOTRANSFERASE 2"/>
    <property type="match status" value="1"/>
</dbReference>
<dbReference type="InterPro" id="IPR006840">
    <property type="entry name" value="ChaC"/>
</dbReference>
<reference evidence="4 5" key="1">
    <citation type="submission" date="2024-09" db="EMBL/GenBank/DDBJ databases">
        <authorList>
            <person name="Sun Q."/>
            <person name="Mori K."/>
        </authorList>
    </citation>
    <scope>NUCLEOTIDE SEQUENCE [LARGE SCALE GENOMIC DNA]</scope>
    <source>
        <strain evidence="4 5">CCM 7468</strain>
    </source>
</reference>
<evidence type="ECO:0000256" key="3">
    <source>
        <dbReference type="SAM" id="MobiDB-lite"/>
    </source>
</evidence>
<keyword evidence="5" id="KW-1185">Reference proteome</keyword>
<evidence type="ECO:0000313" key="4">
    <source>
        <dbReference type="EMBL" id="MFC0385551.1"/>
    </source>
</evidence>
<dbReference type="PANTHER" id="PTHR12192">
    <property type="entry name" value="CATION TRANSPORT PROTEIN CHAC-RELATED"/>
    <property type="match status" value="1"/>
</dbReference>
<dbReference type="InterPro" id="IPR036568">
    <property type="entry name" value="GGCT-like_sf"/>
</dbReference>
<comment type="caution">
    <text evidence="4">The sequence shown here is derived from an EMBL/GenBank/DDBJ whole genome shotgun (WGS) entry which is preliminary data.</text>
</comment>
<sequence length="252" mass="27222">MRKPMLEVPETSIAPEGAVEAEGPESPHILTRERLLSGAVEEMVREAFGSRMLTDDQREASLRNTLAARPDHGSGIWLFGYGSLIWNPTVQYVESRIASIEGWQRAFCLSTPAGRGTPEHPGLVLALNAGGNCTGVAFRIAGELLVQELSIVWRREMLTGAYIPHWVPLRGQTGDIFGSGIAFTINQVGPQYADLPEAEIVQRLATARGALGSASDYLFQTRDGLKGLGITDPLIDDLALKVGEATATERVV</sequence>
<dbReference type="EC" id="4.3.2.7" evidence="1"/>
<proteinExistence type="predicted"/>
<dbReference type="Proteomes" id="UP001589789">
    <property type="component" value="Unassembled WGS sequence"/>
</dbReference>
<dbReference type="EMBL" id="JBHLVZ010000008">
    <property type="protein sequence ID" value="MFC0385551.1"/>
    <property type="molecule type" value="Genomic_DNA"/>
</dbReference>
<dbReference type="RefSeq" id="WP_377049702.1">
    <property type="nucleotide sequence ID" value="NZ_JBHLVZ010000008.1"/>
</dbReference>
<protein>
    <recommendedName>
        <fullName evidence="1">glutathione-specific gamma-glutamylcyclotransferase</fullName>
        <ecNumber evidence="1">4.3.2.7</ecNumber>
    </recommendedName>
</protein>
<evidence type="ECO:0000256" key="2">
    <source>
        <dbReference type="ARBA" id="ARBA00023239"/>
    </source>
</evidence>
<evidence type="ECO:0000313" key="5">
    <source>
        <dbReference type="Proteomes" id="UP001589789"/>
    </source>
</evidence>
<dbReference type="InterPro" id="IPR013024">
    <property type="entry name" value="GGCT-like"/>
</dbReference>
<keyword evidence="2" id="KW-0456">Lyase</keyword>
<dbReference type="Pfam" id="PF04752">
    <property type="entry name" value="ChaC"/>
    <property type="match status" value="1"/>
</dbReference>
<organism evidence="4 5">
    <name type="scientific">Muricoccus vinaceus</name>
    <dbReference type="NCBI Taxonomy" id="424704"/>
    <lineage>
        <taxon>Bacteria</taxon>
        <taxon>Pseudomonadati</taxon>
        <taxon>Pseudomonadota</taxon>
        <taxon>Alphaproteobacteria</taxon>
        <taxon>Acetobacterales</taxon>
        <taxon>Roseomonadaceae</taxon>
        <taxon>Muricoccus</taxon>
    </lineage>
</organism>
<evidence type="ECO:0000256" key="1">
    <source>
        <dbReference type="ARBA" id="ARBA00012344"/>
    </source>
</evidence>
<dbReference type="CDD" id="cd06661">
    <property type="entry name" value="GGCT_like"/>
    <property type="match status" value="1"/>
</dbReference>
<feature type="region of interest" description="Disordered" evidence="3">
    <location>
        <begin position="1"/>
        <end position="26"/>
    </location>
</feature>
<name>A0ABV6IPM5_9PROT</name>
<gene>
    <name evidence="4" type="ORF">ACFFIC_08270</name>
</gene>